<feature type="region of interest" description="Disordered" evidence="1">
    <location>
        <begin position="33"/>
        <end position="55"/>
    </location>
</feature>
<evidence type="ECO:0000256" key="1">
    <source>
        <dbReference type="SAM" id="MobiDB-lite"/>
    </source>
</evidence>
<proteinExistence type="predicted"/>
<evidence type="ECO:0000313" key="2">
    <source>
        <dbReference type="EMBL" id="JAH07970.1"/>
    </source>
</evidence>
<dbReference type="EMBL" id="GBXM01100607">
    <property type="protein sequence ID" value="JAH07970.1"/>
    <property type="molecule type" value="Transcribed_RNA"/>
</dbReference>
<accession>A0A0E9PV55</accession>
<organism evidence="2">
    <name type="scientific">Anguilla anguilla</name>
    <name type="common">European freshwater eel</name>
    <name type="synonym">Muraena anguilla</name>
    <dbReference type="NCBI Taxonomy" id="7936"/>
    <lineage>
        <taxon>Eukaryota</taxon>
        <taxon>Metazoa</taxon>
        <taxon>Chordata</taxon>
        <taxon>Craniata</taxon>
        <taxon>Vertebrata</taxon>
        <taxon>Euteleostomi</taxon>
        <taxon>Actinopterygii</taxon>
        <taxon>Neopterygii</taxon>
        <taxon>Teleostei</taxon>
        <taxon>Anguilliformes</taxon>
        <taxon>Anguillidae</taxon>
        <taxon>Anguilla</taxon>
    </lineage>
</organism>
<dbReference type="AlphaFoldDB" id="A0A0E9PV55"/>
<sequence>MEQRFLLLENHEFMPSAYNIYQRSDSYCTNQPFKELHSRTPPDKTGNLMISLSTR</sequence>
<reference evidence="2" key="2">
    <citation type="journal article" date="2015" name="Fish Shellfish Immunol.">
        <title>Early steps in the European eel (Anguilla anguilla)-Vibrio vulnificus interaction in the gills: Role of the RtxA13 toxin.</title>
        <authorList>
            <person name="Callol A."/>
            <person name="Pajuelo D."/>
            <person name="Ebbesson L."/>
            <person name="Teles M."/>
            <person name="MacKenzie S."/>
            <person name="Amaro C."/>
        </authorList>
    </citation>
    <scope>NUCLEOTIDE SEQUENCE</scope>
</reference>
<reference evidence="2" key="1">
    <citation type="submission" date="2014-11" db="EMBL/GenBank/DDBJ databases">
        <authorList>
            <person name="Amaro Gonzalez C."/>
        </authorList>
    </citation>
    <scope>NUCLEOTIDE SEQUENCE</scope>
</reference>
<protein>
    <submittedName>
        <fullName evidence="2">Uncharacterized protein</fullName>
    </submittedName>
</protein>
<name>A0A0E9PV55_ANGAN</name>